<feature type="domain" description="Paired" evidence="14">
    <location>
        <begin position="21"/>
        <end position="147"/>
    </location>
</feature>
<gene>
    <name evidence="16" type="primary">LOC106467343</name>
</gene>
<keyword evidence="7 10" id="KW-0371">Homeobox</keyword>
<dbReference type="Gene3D" id="1.10.10.60">
    <property type="entry name" value="Homeodomain-like"/>
    <property type="match status" value="1"/>
</dbReference>
<dbReference type="Pfam" id="PF00292">
    <property type="entry name" value="PAX"/>
    <property type="match status" value="1"/>
</dbReference>
<organism evidence="15 16">
    <name type="scientific">Limulus polyphemus</name>
    <name type="common">Atlantic horseshoe crab</name>
    <dbReference type="NCBI Taxonomy" id="6850"/>
    <lineage>
        <taxon>Eukaryota</taxon>
        <taxon>Metazoa</taxon>
        <taxon>Ecdysozoa</taxon>
        <taxon>Arthropoda</taxon>
        <taxon>Chelicerata</taxon>
        <taxon>Merostomata</taxon>
        <taxon>Xiphosura</taxon>
        <taxon>Limulidae</taxon>
        <taxon>Limulus</taxon>
    </lineage>
</organism>
<evidence type="ECO:0000313" key="16">
    <source>
        <dbReference type="RefSeq" id="XP_013783142.2"/>
    </source>
</evidence>
<protein>
    <submittedName>
        <fullName evidence="16">Protein gooseberry-neuro-like</fullName>
    </submittedName>
</protein>
<evidence type="ECO:0000256" key="6">
    <source>
        <dbReference type="ARBA" id="ARBA00023125"/>
    </source>
</evidence>
<dbReference type="SMART" id="SM00389">
    <property type="entry name" value="HOX"/>
    <property type="match status" value="1"/>
</dbReference>
<feature type="non-terminal residue" evidence="16">
    <location>
        <position position="1"/>
    </location>
</feature>
<accession>A0ABM1BJC0</accession>
<keyword evidence="8" id="KW-0804">Transcription</keyword>
<evidence type="ECO:0000256" key="2">
    <source>
        <dbReference type="ARBA" id="ARBA00005733"/>
    </source>
</evidence>
<dbReference type="SUPFAM" id="SSF46689">
    <property type="entry name" value="Homeodomain-like"/>
    <property type="match status" value="2"/>
</dbReference>
<feature type="compositionally biased region" description="Basic and acidic residues" evidence="12">
    <location>
        <begin position="161"/>
        <end position="170"/>
    </location>
</feature>
<dbReference type="PANTHER" id="PTHR45636:SF49">
    <property type="entry name" value="PAIRED BOX PROTEIN 3 HOMOLOG"/>
    <property type="match status" value="1"/>
</dbReference>
<feature type="region of interest" description="Disordered" evidence="12">
    <location>
        <begin position="83"/>
        <end position="107"/>
    </location>
</feature>
<evidence type="ECO:0000256" key="7">
    <source>
        <dbReference type="ARBA" id="ARBA00023155"/>
    </source>
</evidence>
<feature type="compositionally biased region" description="Basic and acidic residues" evidence="12">
    <location>
        <begin position="91"/>
        <end position="107"/>
    </location>
</feature>
<dbReference type="InterPro" id="IPR043565">
    <property type="entry name" value="PAX_fam"/>
</dbReference>
<keyword evidence="9 10" id="KW-0539">Nucleus</keyword>
<dbReference type="InterPro" id="IPR036388">
    <property type="entry name" value="WH-like_DNA-bd_sf"/>
</dbReference>
<dbReference type="InterPro" id="IPR017970">
    <property type="entry name" value="Homeobox_CS"/>
</dbReference>
<dbReference type="RefSeq" id="XP_013783142.2">
    <property type="nucleotide sequence ID" value="XM_013927688.2"/>
</dbReference>
<evidence type="ECO:0000256" key="4">
    <source>
        <dbReference type="ARBA" id="ARBA00022724"/>
    </source>
</evidence>
<evidence type="ECO:0000256" key="9">
    <source>
        <dbReference type="ARBA" id="ARBA00023242"/>
    </source>
</evidence>
<dbReference type="InterPro" id="IPR043182">
    <property type="entry name" value="PAIRED_DNA-bd_dom"/>
</dbReference>
<dbReference type="PROSITE" id="PS00027">
    <property type="entry name" value="HOMEOBOX_1"/>
    <property type="match status" value="1"/>
</dbReference>
<feature type="DNA-binding region" description="Homeobox" evidence="10">
    <location>
        <begin position="197"/>
        <end position="256"/>
    </location>
</feature>
<dbReference type="PROSITE" id="PS00034">
    <property type="entry name" value="PAIRED_1"/>
    <property type="match status" value="1"/>
</dbReference>
<feature type="region of interest" description="Disordered" evidence="12">
    <location>
        <begin position="131"/>
        <end position="202"/>
    </location>
</feature>
<evidence type="ECO:0000256" key="5">
    <source>
        <dbReference type="ARBA" id="ARBA00023015"/>
    </source>
</evidence>
<dbReference type="PROSITE" id="PS51057">
    <property type="entry name" value="PAIRED_2"/>
    <property type="match status" value="1"/>
</dbReference>
<keyword evidence="3" id="KW-0217">Developmental protein</keyword>
<name>A0ABM1BJC0_LIMPO</name>
<evidence type="ECO:0000256" key="1">
    <source>
        <dbReference type="ARBA" id="ARBA00004123"/>
    </source>
</evidence>
<reference evidence="16" key="1">
    <citation type="submission" date="2025-08" db="UniProtKB">
        <authorList>
            <consortium name="RefSeq"/>
        </authorList>
    </citation>
    <scope>IDENTIFICATION</scope>
    <source>
        <tissue evidence="16">Muscle</tissue>
    </source>
</reference>
<evidence type="ECO:0000259" key="14">
    <source>
        <dbReference type="PROSITE" id="PS51057"/>
    </source>
</evidence>
<evidence type="ECO:0000256" key="3">
    <source>
        <dbReference type="ARBA" id="ARBA00022473"/>
    </source>
</evidence>
<evidence type="ECO:0000259" key="13">
    <source>
        <dbReference type="PROSITE" id="PS50071"/>
    </source>
</evidence>
<keyword evidence="15" id="KW-1185">Reference proteome</keyword>
<evidence type="ECO:0000256" key="11">
    <source>
        <dbReference type="RuleBase" id="RU000682"/>
    </source>
</evidence>
<evidence type="ECO:0000313" key="15">
    <source>
        <dbReference type="Proteomes" id="UP000694941"/>
    </source>
</evidence>
<dbReference type="InterPro" id="IPR001523">
    <property type="entry name" value="Paired_dom"/>
</dbReference>
<proteinExistence type="inferred from homology"/>
<dbReference type="Pfam" id="PF00046">
    <property type="entry name" value="Homeodomain"/>
    <property type="match status" value="1"/>
</dbReference>
<dbReference type="PROSITE" id="PS50071">
    <property type="entry name" value="HOMEOBOX_2"/>
    <property type="match status" value="1"/>
</dbReference>
<feature type="non-terminal residue" evidence="16">
    <location>
        <position position="267"/>
    </location>
</feature>
<keyword evidence="4" id="KW-0563">Paired box</keyword>
<keyword evidence="5" id="KW-0805">Transcription regulation</keyword>
<dbReference type="InterPro" id="IPR001356">
    <property type="entry name" value="HD"/>
</dbReference>
<dbReference type="PRINTS" id="PR00027">
    <property type="entry name" value="PAIREDBOX"/>
</dbReference>
<evidence type="ECO:0000256" key="8">
    <source>
        <dbReference type="ARBA" id="ARBA00023163"/>
    </source>
</evidence>
<comment type="similarity">
    <text evidence="2">Belongs to the paired homeobox family.</text>
</comment>
<sequence length="267" mass="30317">HTLSTMAVSIRPSFTGYAFQSQGRVNQLGGVFFNGRPLPSHIRLKIVEMAAAGIRPCVISRKLKVSHGCVSKILNRYQETGSIRPGVNAENKPRATSPDERQNIEDSQRKKTCIFTWEICDRLIKDGVYDKKSTTSASSVSRPHRGGIQLEDADDYNGDSDGSKKADHSIDGILGGNNSNNNSDYKPESGIPLKRKQRRSRTTFTMEQLEDLERTFERTQYPDVSTREELAERTKLTEDRVQIWFSNKRARWRKQLEKHHVTNFCSA</sequence>
<dbReference type="PANTHER" id="PTHR45636">
    <property type="entry name" value="PAIRED BOX PROTEIN PAX-6-RELATED-RELATED"/>
    <property type="match status" value="1"/>
</dbReference>
<feature type="domain" description="Homeobox" evidence="13">
    <location>
        <begin position="195"/>
        <end position="255"/>
    </location>
</feature>
<dbReference type="Proteomes" id="UP000694941">
    <property type="component" value="Unplaced"/>
</dbReference>
<dbReference type="GeneID" id="106467343"/>
<dbReference type="CDD" id="cd00086">
    <property type="entry name" value="homeodomain"/>
    <property type="match status" value="1"/>
</dbReference>
<evidence type="ECO:0000256" key="10">
    <source>
        <dbReference type="PROSITE-ProRule" id="PRU00108"/>
    </source>
</evidence>
<comment type="subcellular location">
    <subcellularLocation>
        <location evidence="1 10 11">Nucleus</location>
    </subcellularLocation>
</comment>
<dbReference type="SMART" id="SM00351">
    <property type="entry name" value="PAX"/>
    <property type="match status" value="1"/>
</dbReference>
<dbReference type="InterPro" id="IPR009057">
    <property type="entry name" value="Homeodomain-like_sf"/>
</dbReference>
<evidence type="ECO:0000256" key="12">
    <source>
        <dbReference type="SAM" id="MobiDB-lite"/>
    </source>
</evidence>
<keyword evidence="6 10" id="KW-0238">DNA-binding</keyword>
<dbReference type="Gene3D" id="1.10.10.10">
    <property type="entry name" value="Winged helix-like DNA-binding domain superfamily/Winged helix DNA-binding domain"/>
    <property type="match status" value="2"/>
</dbReference>